<evidence type="ECO:0000259" key="1">
    <source>
        <dbReference type="Pfam" id="PF25583"/>
    </source>
</evidence>
<keyword evidence="3" id="KW-1185">Reference proteome</keyword>
<organism evidence="2 3">
    <name type="scientific">Methylocaldum marinum</name>
    <dbReference type="NCBI Taxonomy" id="1432792"/>
    <lineage>
        <taxon>Bacteria</taxon>
        <taxon>Pseudomonadati</taxon>
        <taxon>Pseudomonadota</taxon>
        <taxon>Gammaproteobacteria</taxon>
        <taxon>Methylococcales</taxon>
        <taxon>Methylococcaceae</taxon>
        <taxon>Methylocaldum</taxon>
    </lineage>
</organism>
<evidence type="ECO:0000313" key="2">
    <source>
        <dbReference type="EMBL" id="BBA35379.1"/>
    </source>
</evidence>
<dbReference type="AlphaFoldDB" id="A0A250L018"/>
<dbReference type="Pfam" id="PF25583">
    <property type="entry name" value="WCX"/>
    <property type="match status" value="1"/>
</dbReference>
<dbReference type="InterPro" id="IPR057727">
    <property type="entry name" value="WCX_dom"/>
</dbReference>
<sequence>MVYLVATVYVYQDPLILALHRIRSVKLLETPSKALEGFSLRGFIASGAFGFGESDHWIDLDIVFTAGAGEHLLEKPLSSNQKAERRAPGEVRIQARVLYTRQLVWWLTGFGPDVDILAPEFLKNEIAERHRAAYTVERSKGTLRATVSDASLI</sequence>
<proteinExistence type="predicted"/>
<accession>A0A250L018</accession>
<dbReference type="KEGG" id="mmai:sS8_3441"/>
<protein>
    <submittedName>
        <fullName evidence="2">Transcriptional factor</fullName>
    </submittedName>
</protein>
<feature type="domain" description="WCX" evidence="1">
    <location>
        <begin position="60"/>
        <end position="133"/>
    </location>
</feature>
<reference evidence="2 3" key="1">
    <citation type="submission" date="2016-12" db="EMBL/GenBank/DDBJ databases">
        <title>Genome sequencing of Methylocaldum marinum.</title>
        <authorList>
            <person name="Takeuchi M."/>
            <person name="Kamagata Y."/>
            <person name="Hiraoka S."/>
            <person name="Oshima K."/>
            <person name="Hattori M."/>
            <person name="Iwasaki W."/>
        </authorList>
    </citation>
    <scope>NUCLEOTIDE SEQUENCE [LARGE SCALE GENOMIC DNA]</scope>
    <source>
        <strain evidence="2 3">S8</strain>
    </source>
</reference>
<evidence type="ECO:0000313" key="3">
    <source>
        <dbReference type="Proteomes" id="UP000266313"/>
    </source>
</evidence>
<dbReference type="RefSeq" id="WP_170161122.1">
    <property type="nucleotide sequence ID" value="NZ_AP017928.1"/>
</dbReference>
<name>A0A250L018_9GAMM</name>
<dbReference type="EMBL" id="AP017928">
    <property type="protein sequence ID" value="BBA35379.1"/>
    <property type="molecule type" value="Genomic_DNA"/>
</dbReference>
<gene>
    <name evidence="2" type="ORF">sS8_3441</name>
</gene>
<dbReference type="Proteomes" id="UP000266313">
    <property type="component" value="Chromosome"/>
</dbReference>